<feature type="region of interest" description="Disordered" evidence="1">
    <location>
        <begin position="78"/>
        <end position="105"/>
    </location>
</feature>
<dbReference type="AlphaFoldDB" id="A0A3B1CAA2"/>
<keyword evidence="2" id="KW-1133">Transmembrane helix</keyword>
<dbReference type="GO" id="GO:0005975">
    <property type="term" value="P:carbohydrate metabolic process"/>
    <property type="evidence" value="ECO:0007669"/>
    <property type="project" value="InterPro"/>
</dbReference>
<keyword evidence="2" id="KW-0812">Transmembrane</keyword>
<dbReference type="CDD" id="cd10936">
    <property type="entry name" value="CE4_DAC2"/>
    <property type="match status" value="1"/>
</dbReference>
<dbReference type="InterPro" id="IPR006837">
    <property type="entry name" value="Divergent_DAC"/>
</dbReference>
<keyword evidence="2" id="KW-0472">Membrane</keyword>
<evidence type="ECO:0000256" key="2">
    <source>
        <dbReference type="SAM" id="Phobius"/>
    </source>
</evidence>
<dbReference type="EMBL" id="UOGB01000156">
    <property type="protein sequence ID" value="VAX19700.1"/>
    <property type="molecule type" value="Genomic_DNA"/>
</dbReference>
<gene>
    <name evidence="3" type="ORF">MNBD_NITROSPINAE03-1815</name>
</gene>
<reference evidence="3" key="1">
    <citation type="submission" date="2018-06" db="EMBL/GenBank/DDBJ databases">
        <authorList>
            <person name="Zhirakovskaya E."/>
        </authorList>
    </citation>
    <scope>NUCLEOTIDE SEQUENCE</scope>
</reference>
<evidence type="ECO:0000256" key="1">
    <source>
        <dbReference type="SAM" id="MobiDB-lite"/>
    </source>
</evidence>
<dbReference type="Gene3D" id="3.20.20.370">
    <property type="entry name" value="Glycoside hydrolase/deacetylase"/>
    <property type="match status" value="1"/>
</dbReference>
<dbReference type="PANTHER" id="PTHR30105:SF2">
    <property type="entry name" value="DIVERGENT POLYSACCHARIDE DEACETYLASE SUPERFAMILY"/>
    <property type="match status" value="1"/>
</dbReference>
<feature type="transmembrane region" description="Helical" evidence="2">
    <location>
        <begin position="21"/>
        <end position="46"/>
    </location>
</feature>
<dbReference type="PANTHER" id="PTHR30105">
    <property type="entry name" value="UNCHARACTERIZED YIBQ-RELATED"/>
    <property type="match status" value="1"/>
</dbReference>
<organism evidence="3">
    <name type="scientific">hydrothermal vent metagenome</name>
    <dbReference type="NCBI Taxonomy" id="652676"/>
    <lineage>
        <taxon>unclassified sequences</taxon>
        <taxon>metagenomes</taxon>
        <taxon>ecological metagenomes</taxon>
    </lineage>
</organism>
<protein>
    <submittedName>
        <fullName evidence="3">Periplasmic protein YibQ, distant homology with nucleoside diphosphatase and polysaccharide deacetylase</fullName>
    </submittedName>
</protein>
<proteinExistence type="predicted"/>
<sequence>MADAGRRKVKRKKSRARKKPAGASYWVEALLAVVFIALVAFIWSFVAQKRVDQGEINITASMGDEIERPDQIIEEDSADAVTPKKLAAPTPLKPAKPKSTAKKPEKYSGAPSVAIIIDDLGADTGIVDRLFALNIPVALSILPYQKYSRSIALNARKMGQVAMLHLPMEPKSESKDPGSGALLVNFENFLIIKRIEEDLAWTPGIEGVNNHMGSRFTESESKMRVVMEQVKKRGLFFVDSRTTADTVAYKTALSMGVPTARRSVFLDNDREVEKIMLNIMELARKALDNGSAIGIGHPYRETVEAMEKALPKFASMGVHIVPITALLSGGGGAVE</sequence>
<dbReference type="Pfam" id="PF04748">
    <property type="entry name" value="Polysacc_deac_2"/>
    <property type="match status" value="1"/>
</dbReference>
<dbReference type="SUPFAM" id="SSF88713">
    <property type="entry name" value="Glycoside hydrolase/deacetylase"/>
    <property type="match status" value="1"/>
</dbReference>
<dbReference type="InterPro" id="IPR011330">
    <property type="entry name" value="Glyco_hydro/deAcase_b/a-brl"/>
</dbReference>
<evidence type="ECO:0000313" key="3">
    <source>
        <dbReference type="EMBL" id="VAX19700.1"/>
    </source>
</evidence>
<accession>A0A3B1CAA2</accession>
<name>A0A3B1CAA2_9ZZZZ</name>